<sequence length="178" mass="21065">MAPRGRGKVCVCMDVWMYVCVCVCVCVSMYLLRSHGMNGRDARYSTKEWMLYIVYGRYGWYVQYGYRPRPFLLIFFFLSFPIHYLFLHTKRDKITLHTLIPPTSHLPPPTYLFYTYTPTLTHTYIHAHTHNIHTPHTYTHIHTIYKTIIVIYYCCLCALSNAASHRTASHRIVQPHLE</sequence>
<organism evidence="2 3">
    <name type="scientific">Colletotrichum zoysiae</name>
    <dbReference type="NCBI Taxonomy" id="1216348"/>
    <lineage>
        <taxon>Eukaryota</taxon>
        <taxon>Fungi</taxon>
        <taxon>Dikarya</taxon>
        <taxon>Ascomycota</taxon>
        <taxon>Pezizomycotina</taxon>
        <taxon>Sordariomycetes</taxon>
        <taxon>Hypocreomycetidae</taxon>
        <taxon>Glomerellales</taxon>
        <taxon>Glomerellaceae</taxon>
        <taxon>Colletotrichum</taxon>
        <taxon>Colletotrichum graminicola species complex</taxon>
    </lineage>
</organism>
<evidence type="ECO:0000256" key="1">
    <source>
        <dbReference type="SAM" id="Phobius"/>
    </source>
</evidence>
<protein>
    <submittedName>
        <fullName evidence="2">Uncharacterized protein</fullName>
    </submittedName>
</protein>
<name>A0AAD9H897_9PEZI</name>
<dbReference type="AlphaFoldDB" id="A0AAD9H897"/>
<feature type="transmembrane region" description="Helical" evidence="1">
    <location>
        <begin position="70"/>
        <end position="87"/>
    </location>
</feature>
<keyword evidence="3" id="KW-1185">Reference proteome</keyword>
<keyword evidence="1" id="KW-0812">Transmembrane</keyword>
<reference evidence="2" key="1">
    <citation type="submission" date="2021-06" db="EMBL/GenBank/DDBJ databases">
        <title>Comparative genomics, transcriptomics and evolutionary studies reveal genomic signatures of adaptation to plant cell wall in hemibiotrophic fungi.</title>
        <authorList>
            <consortium name="DOE Joint Genome Institute"/>
            <person name="Baroncelli R."/>
            <person name="Diaz J.F."/>
            <person name="Benocci T."/>
            <person name="Peng M."/>
            <person name="Battaglia E."/>
            <person name="Haridas S."/>
            <person name="Andreopoulos W."/>
            <person name="Labutti K."/>
            <person name="Pangilinan J."/>
            <person name="Floch G.L."/>
            <person name="Makela M.R."/>
            <person name="Henrissat B."/>
            <person name="Grigoriev I.V."/>
            <person name="Crouch J.A."/>
            <person name="De Vries R.P."/>
            <person name="Sukno S.A."/>
            <person name="Thon M.R."/>
        </authorList>
    </citation>
    <scope>NUCLEOTIDE SEQUENCE</scope>
    <source>
        <strain evidence="2">MAFF235873</strain>
    </source>
</reference>
<evidence type="ECO:0000313" key="2">
    <source>
        <dbReference type="EMBL" id="KAK2024085.1"/>
    </source>
</evidence>
<comment type="caution">
    <text evidence="2">The sequence shown here is derived from an EMBL/GenBank/DDBJ whole genome shotgun (WGS) entry which is preliminary data.</text>
</comment>
<accession>A0AAD9H897</accession>
<dbReference type="Proteomes" id="UP001232148">
    <property type="component" value="Unassembled WGS sequence"/>
</dbReference>
<dbReference type="EMBL" id="MU842976">
    <property type="protein sequence ID" value="KAK2024085.1"/>
    <property type="molecule type" value="Genomic_DNA"/>
</dbReference>
<keyword evidence="1" id="KW-0472">Membrane</keyword>
<feature type="transmembrane region" description="Helical" evidence="1">
    <location>
        <begin position="15"/>
        <end position="32"/>
    </location>
</feature>
<gene>
    <name evidence="2" type="ORF">LX32DRAFT_115526</name>
</gene>
<proteinExistence type="predicted"/>
<keyword evidence="1" id="KW-1133">Transmembrane helix</keyword>
<evidence type="ECO:0000313" key="3">
    <source>
        <dbReference type="Proteomes" id="UP001232148"/>
    </source>
</evidence>